<dbReference type="RefSeq" id="WP_144169917.1">
    <property type="nucleotide sequence ID" value="NZ_CACRSV010000037.1"/>
</dbReference>
<sequence>MSGNDFDTIMHTPDDCKGDTMTAKLNRAKLFNALASQSEFIRLEALCRIADSLDLIAAEHREQE</sequence>
<organism evidence="2">
    <name type="scientific">Bifidobacterium longum</name>
    <dbReference type="NCBI Taxonomy" id="216816"/>
    <lineage>
        <taxon>Bacteria</taxon>
        <taxon>Bacillati</taxon>
        <taxon>Actinomycetota</taxon>
        <taxon>Actinomycetes</taxon>
        <taxon>Bifidobacteriales</taxon>
        <taxon>Bifidobacteriaceae</taxon>
        <taxon>Bifidobacterium</taxon>
    </lineage>
</organism>
<reference evidence="2" key="1">
    <citation type="submission" date="2019-11" db="EMBL/GenBank/DDBJ databases">
        <authorList>
            <person name="Feng L."/>
        </authorList>
    </citation>
    <scope>NUCLEOTIDE SEQUENCE</scope>
    <source>
        <strain evidence="2">BlongumLFYP82</strain>
    </source>
</reference>
<protein>
    <submittedName>
        <fullName evidence="2">Uncharacterized protein</fullName>
    </submittedName>
</protein>
<dbReference type="EMBL" id="JAWLRA010000037">
    <property type="protein sequence ID" value="MDW3127433.1"/>
    <property type="molecule type" value="Genomic_DNA"/>
</dbReference>
<dbReference type="AlphaFoldDB" id="A0A6N2UQH5"/>
<accession>A0A6N2UQH5</accession>
<proteinExistence type="predicted"/>
<dbReference type="EMBL" id="CACRSV010000037">
    <property type="protein sequence ID" value="VYT19547.1"/>
    <property type="molecule type" value="Genomic_DNA"/>
</dbReference>
<dbReference type="Proteomes" id="UP001277803">
    <property type="component" value="Unassembled WGS sequence"/>
</dbReference>
<gene>
    <name evidence="2" type="ORF">BLLFYP82_02039</name>
    <name evidence="1" type="ORF">RS890_10230</name>
</gene>
<name>A0A6N2UQH5_BIFLN</name>
<evidence type="ECO:0000313" key="1">
    <source>
        <dbReference type="EMBL" id="MDW3127433.1"/>
    </source>
</evidence>
<reference evidence="1" key="2">
    <citation type="submission" date="2023-10" db="EMBL/GenBank/DDBJ databases">
        <title>Rapid discrimination of Bifidobacterium longum Subspecies based on MALDI-TOF MS and Machine Learning.</title>
        <authorList>
            <person name="Chen J."/>
        </authorList>
    </citation>
    <scope>NUCLEOTIDE SEQUENCE</scope>
    <source>
        <strain evidence="1">YGMCC0039</strain>
    </source>
</reference>
<evidence type="ECO:0000313" key="2">
    <source>
        <dbReference type="EMBL" id="VYT19547.1"/>
    </source>
</evidence>